<dbReference type="Pfam" id="PF03775">
    <property type="entry name" value="MinC_C"/>
    <property type="match status" value="1"/>
</dbReference>
<evidence type="ECO:0000313" key="9">
    <source>
        <dbReference type="EMBL" id="SET39181.1"/>
    </source>
</evidence>
<evidence type="ECO:0000256" key="6">
    <source>
        <dbReference type="HAMAP-Rule" id="MF_00267"/>
    </source>
</evidence>
<keyword evidence="10" id="KW-1185">Reference proteome</keyword>
<dbReference type="SUPFAM" id="SSF63848">
    <property type="entry name" value="Cell-division inhibitor MinC, C-terminal domain"/>
    <property type="match status" value="1"/>
</dbReference>
<dbReference type="EMBL" id="FOHN01000018">
    <property type="protein sequence ID" value="SET39181.1"/>
    <property type="molecule type" value="Genomic_DNA"/>
</dbReference>
<dbReference type="InterPro" id="IPR055219">
    <property type="entry name" value="MinC_N_1"/>
</dbReference>
<dbReference type="GO" id="GO:1901891">
    <property type="term" value="P:regulation of cell septum assembly"/>
    <property type="evidence" value="ECO:0007669"/>
    <property type="project" value="InterPro"/>
</dbReference>
<dbReference type="Gene3D" id="2.160.20.70">
    <property type="match status" value="1"/>
</dbReference>
<gene>
    <name evidence="6" type="primary">minC</name>
    <name evidence="9" type="ORF">SAMN04487772_11822</name>
</gene>
<dbReference type="OrthoDB" id="9790810at2"/>
<dbReference type="InterPro" id="IPR036145">
    <property type="entry name" value="MinC_C_sf"/>
</dbReference>
<evidence type="ECO:0000259" key="8">
    <source>
        <dbReference type="Pfam" id="PF22642"/>
    </source>
</evidence>
<keyword evidence="4 6" id="KW-0131">Cell cycle</keyword>
<reference evidence="9 10" key="1">
    <citation type="submission" date="2016-10" db="EMBL/GenBank/DDBJ databases">
        <authorList>
            <person name="de Groot N.N."/>
        </authorList>
    </citation>
    <scope>NUCLEOTIDE SEQUENCE [LARGE SCALE GENOMIC DNA]</scope>
    <source>
        <strain evidence="9 10">DSM 1801</strain>
    </source>
</reference>
<comment type="subunit">
    <text evidence="5 6">Interacts with MinD and FtsZ.</text>
</comment>
<dbReference type="PANTHER" id="PTHR34108">
    <property type="entry name" value="SEPTUM SITE-DETERMINING PROTEIN MINC"/>
    <property type="match status" value="1"/>
</dbReference>
<evidence type="ECO:0000259" key="7">
    <source>
        <dbReference type="Pfam" id="PF03775"/>
    </source>
</evidence>
<dbReference type="InterPro" id="IPR005526">
    <property type="entry name" value="Septum_form_inhib_MinC_C"/>
</dbReference>
<dbReference type="InterPro" id="IPR013033">
    <property type="entry name" value="MinC"/>
</dbReference>
<accession>A0A1I0E248</accession>
<protein>
    <recommendedName>
        <fullName evidence="6">Probable septum site-determining protein MinC</fullName>
    </recommendedName>
</protein>
<evidence type="ECO:0000256" key="2">
    <source>
        <dbReference type="ARBA" id="ARBA00022618"/>
    </source>
</evidence>
<dbReference type="RefSeq" id="WP_092478356.1">
    <property type="nucleotide sequence ID" value="NZ_FOHN01000018.1"/>
</dbReference>
<organism evidence="9 10">
    <name type="scientific">[Clostridium] polysaccharolyticum</name>
    <dbReference type="NCBI Taxonomy" id="29364"/>
    <lineage>
        <taxon>Bacteria</taxon>
        <taxon>Bacillati</taxon>
        <taxon>Bacillota</taxon>
        <taxon>Clostridia</taxon>
        <taxon>Lachnospirales</taxon>
        <taxon>Lachnospiraceae</taxon>
    </lineage>
</organism>
<dbReference type="GO" id="GO:0000902">
    <property type="term" value="P:cell morphogenesis"/>
    <property type="evidence" value="ECO:0007669"/>
    <property type="project" value="InterPro"/>
</dbReference>
<name>A0A1I0E248_9FIRM</name>
<evidence type="ECO:0000256" key="1">
    <source>
        <dbReference type="ARBA" id="ARBA00006291"/>
    </source>
</evidence>
<dbReference type="NCBIfam" id="TIGR01222">
    <property type="entry name" value="minC"/>
    <property type="match status" value="1"/>
</dbReference>
<dbReference type="Gene3D" id="3.30.160.540">
    <property type="match status" value="1"/>
</dbReference>
<comment type="similarity">
    <text evidence="1 6">Belongs to the MinC family.</text>
</comment>
<evidence type="ECO:0000256" key="5">
    <source>
        <dbReference type="ARBA" id="ARBA00046874"/>
    </source>
</evidence>
<comment type="function">
    <text evidence="6">Cell division inhibitor that blocks the formation of polar Z ring septums. Rapidly oscillates between the poles of the cell to destabilize FtsZ filaments that have formed before they mature into polar Z rings. Prevents FtsZ polymerization.</text>
</comment>
<dbReference type="STRING" id="29364.SAMN04487772_11822"/>
<evidence type="ECO:0000313" key="10">
    <source>
        <dbReference type="Proteomes" id="UP000199800"/>
    </source>
</evidence>
<evidence type="ECO:0000256" key="4">
    <source>
        <dbReference type="ARBA" id="ARBA00023306"/>
    </source>
</evidence>
<dbReference type="PANTHER" id="PTHR34108:SF1">
    <property type="entry name" value="SEPTUM SITE-DETERMINING PROTEIN MINC"/>
    <property type="match status" value="1"/>
</dbReference>
<feature type="domain" description="Septum site-determining protein MinC N-terminal" evidence="8">
    <location>
        <begin position="5"/>
        <end position="78"/>
    </location>
</feature>
<dbReference type="AlphaFoldDB" id="A0A1I0E248"/>
<evidence type="ECO:0000256" key="3">
    <source>
        <dbReference type="ARBA" id="ARBA00023210"/>
    </source>
</evidence>
<dbReference type="Proteomes" id="UP000199800">
    <property type="component" value="Unassembled WGS sequence"/>
</dbReference>
<dbReference type="HAMAP" id="MF_00267">
    <property type="entry name" value="MinC"/>
    <property type="match status" value="1"/>
</dbReference>
<sequence>MNNSVIIKGTKSGIIVVLDSSIDYEDLKEIVAKKFKESAKFLGNASMALTFEGRELTNGQQRELLDIINENSDLHIVCVVDTDKEKEEILSRSLNDRLMALQSNTGQFYKGNLRSGQVLEVESSIIVIGDVNNGAKVVSKGNIVILGALKGNAFAGAAGNSNAFVVALDMEPVQIRIADTIGRAPDKKSKNVVKEPKIAFVDEGNIYIETLNKSVLNDIQL</sequence>
<dbReference type="Pfam" id="PF22642">
    <property type="entry name" value="MinC_N_1"/>
    <property type="match status" value="1"/>
</dbReference>
<proteinExistence type="inferred from homology"/>
<keyword evidence="3 6" id="KW-0717">Septation</keyword>
<feature type="domain" description="Septum formation inhibitor MinC C-terminal" evidence="7">
    <location>
        <begin position="109"/>
        <end position="209"/>
    </location>
</feature>
<dbReference type="InterPro" id="IPR016098">
    <property type="entry name" value="CAP/MinC_C"/>
</dbReference>
<keyword evidence="2 6" id="KW-0132">Cell division</keyword>
<dbReference type="GO" id="GO:0000917">
    <property type="term" value="P:division septum assembly"/>
    <property type="evidence" value="ECO:0007669"/>
    <property type="project" value="UniProtKB-KW"/>
</dbReference>